<reference evidence="2" key="1">
    <citation type="submission" date="2016-11" db="UniProtKB">
        <authorList>
            <consortium name="WormBaseParasite"/>
        </authorList>
    </citation>
    <scope>IDENTIFICATION</scope>
</reference>
<sequence>MLDVTMQPYDVNSPSSSANYMSAELINRICMNRQERNLILEFCTGFGDMLKSISPPRPLRHCSQRDYKNY</sequence>
<keyword evidence="1" id="KW-1185">Reference proteome</keyword>
<evidence type="ECO:0000313" key="1">
    <source>
        <dbReference type="Proteomes" id="UP000095287"/>
    </source>
</evidence>
<evidence type="ECO:0000313" key="2">
    <source>
        <dbReference type="WBParaSite" id="L893_g29392.t1"/>
    </source>
</evidence>
<organism evidence="1 2">
    <name type="scientific">Steinernema glaseri</name>
    <dbReference type="NCBI Taxonomy" id="37863"/>
    <lineage>
        <taxon>Eukaryota</taxon>
        <taxon>Metazoa</taxon>
        <taxon>Ecdysozoa</taxon>
        <taxon>Nematoda</taxon>
        <taxon>Chromadorea</taxon>
        <taxon>Rhabditida</taxon>
        <taxon>Tylenchina</taxon>
        <taxon>Panagrolaimomorpha</taxon>
        <taxon>Strongyloidoidea</taxon>
        <taxon>Steinernematidae</taxon>
        <taxon>Steinernema</taxon>
    </lineage>
</organism>
<protein>
    <submittedName>
        <fullName evidence="2">Uncharacterized protein</fullName>
    </submittedName>
</protein>
<dbReference type="AlphaFoldDB" id="A0A1I7ZS61"/>
<name>A0A1I7ZS61_9BILA</name>
<accession>A0A1I7ZS61</accession>
<dbReference type="WBParaSite" id="L893_g29392.t1">
    <property type="protein sequence ID" value="L893_g29392.t1"/>
    <property type="gene ID" value="L893_g29392"/>
</dbReference>
<proteinExistence type="predicted"/>
<dbReference type="Proteomes" id="UP000095287">
    <property type="component" value="Unplaced"/>
</dbReference>